<dbReference type="PANTHER" id="PTHR47245:SF2">
    <property type="entry name" value="PEPTIDYL-PROLYL CIS-TRANS ISOMERASE HP_0175-RELATED"/>
    <property type="match status" value="1"/>
</dbReference>
<evidence type="ECO:0000256" key="1">
    <source>
        <dbReference type="ARBA" id="ARBA00000971"/>
    </source>
</evidence>
<evidence type="ECO:0000259" key="6">
    <source>
        <dbReference type="PROSITE" id="PS50198"/>
    </source>
</evidence>
<dbReference type="Gene3D" id="3.10.50.40">
    <property type="match status" value="1"/>
</dbReference>
<comment type="similarity">
    <text evidence="2">Belongs to the PpiC/parvulin rotamase family.</text>
</comment>
<dbReference type="STRING" id="1178482.AR456_08310"/>
<dbReference type="EC" id="5.2.1.8" evidence="3"/>
<dbReference type="EMBL" id="AVBC01000045">
    <property type="protein sequence ID" value="ERL49521.1"/>
    <property type="molecule type" value="Genomic_DNA"/>
</dbReference>
<dbReference type="InterPro" id="IPR027304">
    <property type="entry name" value="Trigger_fact/SurA_dom_sf"/>
</dbReference>
<organism evidence="7 8">
    <name type="scientific">Halomonas huangheensis</name>
    <dbReference type="NCBI Taxonomy" id="1178482"/>
    <lineage>
        <taxon>Bacteria</taxon>
        <taxon>Pseudomonadati</taxon>
        <taxon>Pseudomonadota</taxon>
        <taxon>Gammaproteobacteria</taxon>
        <taxon>Oceanospirillales</taxon>
        <taxon>Halomonadaceae</taxon>
        <taxon>Halomonas</taxon>
    </lineage>
</organism>
<feature type="domain" description="PpiC" evidence="6">
    <location>
        <begin position="109"/>
        <end position="210"/>
    </location>
</feature>
<dbReference type="Proteomes" id="UP000019113">
    <property type="component" value="Unassembled WGS sequence"/>
</dbReference>
<dbReference type="PROSITE" id="PS50198">
    <property type="entry name" value="PPIC_PPIASE_2"/>
    <property type="match status" value="1"/>
</dbReference>
<proteinExistence type="inferred from homology"/>
<dbReference type="RefSeq" id="WP_021820934.1">
    <property type="nucleotide sequence ID" value="NZ_AVBC01000045.1"/>
</dbReference>
<keyword evidence="4 5" id="KW-0697">Rotamase</keyword>
<name>W1N2V5_9GAMM</name>
<dbReference type="eggNOG" id="COG0760">
    <property type="taxonomic scope" value="Bacteria"/>
</dbReference>
<dbReference type="AlphaFoldDB" id="W1N2V5"/>
<evidence type="ECO:0000256" key="3">
    <source>
        <dbReference type="ARBA" id="ARBA00013194"/>
    </source>
</evidence>
<dbReference type="PANTHER" id="PTHR47245">
    <property type="entry name" value="PEPTIDYLPROLYL ISOMERASE"/>
    <property type="match status" value="1"/>
</dbReference>
<evidence type="ECO:0000313" key="8">
    <source>
        <dbReference type="Proteomes" id="UP000019113"/>
    </source>
</evidence>
<protein>
    <recommendedName>
        <fullName evidence="3">peptidylprolyl isomerase</fullName>
        <ecNumber evidence="3">5.2.1.8</ecNumber>
    </recommendedName>
</protein>
<gene>
    <name evidence="7" type="ORF">BJB45_06990</name>
</gene>
<evidence type="ECO:0000256" key="5">
    <source>
        <dbReference type="PROSITE-ProRule" id="PRU00278"/>
    </source>
</evidence>
<dbReference type="SUPFAM" id="SSF54534">
    <property type="entry name" value="FKBP-like"/>
    <property type="match status" value="1"/>
</dbReference>
<keyword evidence="5" id="KW-0413">Isomerase</keyword>
<dbReference type="InterPro" id="IPR050245">
    <property type="entry name" value="PrsA_foldase"/>
</dbReference>
<comment type="caution">
    <text evidence="7">The sequence shown here is derived from an EMBL/GenBank/DDBJ whole genome shotgun (WGS) entry which is preliminary data.</text>
</comment>
<dbReference type="PATRIC" id="fig|1178482.3.peg.3968"/>
<keyword evidence="8" id="KW-1185">Reference proteome</keyword>
<evidence type="ECO:0000256" key="2">
    <source>
        <dbReference type="ARBA" id="ARBA00007656"/>
    </source>
</evidence>
<dbReference type="SUPFAM" id="SSF109998">
    <property type="entry name" value="Triger factor/SurA peptide-binding domain-like"/>
    <property type="match status" value="1"/>
</dbReference>
<evidence type="ECO:0000313" key="7">
    <source>
        <dbReference type="EMBL" id="ERL49521.1"/>
    </source>
</evidence>
<dbReference type="InterPro" id="IPR046357">
    <property type="entry name" value="PPIase_dom_sf"/>
</dbReference>
<evidence type="ECO:0000256" key="4">
    <source>
        <dbReference type="ARBA" id="ARBA00023110"/>
    </source>
</evidence>
<dbReference type="InterPro" id="IPR000297">
    <property type="entry name" value="PPIase_PpiC"/>
</dbReference>
<reference evidence="7 8" key="1">
    <citation type="submission" date="2013-08" db="EMBL/GenBank/DDBJ databases">
        <title>draft genome of Halomonas huanghegensis, strain BJGMM-B45T.</title>
        <authorList>
            <person name="Miao C."/>
            <person name="Wan Y."/>
            <person name="Jin W."/>
        </authorList>
    </citation>
    <scope>NUCLEOTIDE SEQUENCE [LARGE SCALE GENOMIC DNA]</scope>
    <source>
        <strain evidence="7 8">BJGMM-B45</strain>
    </source>
</reference>
<accession>W1N2V5</accession>
<dbReference type="KEGG" id="hhu:AR456_08310"/>
<dbReference type="Pfam" id="PF00639">
    <property type="entry name" value="Rotamase"/>
    <property type="match status" value="1"/>
</dbReference>
<sequence>MQTIPLENVPADGPSIRVGDVWVEPSAIAAEMQFHPAVDHEAAAQAAARALVIQQLLRQRAAELGDQPVVDISEADIAAMLEKELAIPESDDEACRRYYAAHPERFTTPPRYQVRHILLAAAPDDAEARDAEYHRAGELIEALQQNPQRFTELAMRHSRCPSSSDGGELGWLSPGQTVEELDRALSFLPEGLHERPLASRYGWHVVQIDAREEGTSQAFDQVIPRVQHELRELATRMALRHYLLALEAEIGVEGFSLAETDGALMQ</sequence>
<comment type="catalytic activity">
    <reaction evidence="1">
        <text>[protein]-peptidylproline (omega=180) = [protein]-peptidylproline (omega=0)</text>
        <dbReference type="Rhea" id="RHEA:16237"/>
        <dbReference type="Rhea" id="RHEA-COMP:10747"/>
        <dbReference type="Rhea" id="RHEA-COMP:10748"/>
        <dbReference type="ChEBI" id="CHEBI:83833"/>
        <dbReference type="ChEBI" id="CHEBI:83834"/>
        <dbReference type="EC" id="5.2.1.8"/>
    </reaction>
</comment>
<dbReference type="GO" id="GO:0003755">
    <property type="term" value="F:peptidyl-prolyl cis-trans isomerase activity"/>
    <property type="evidence" value="ECO:0007669"/>
    <property type="project" value="UniProtKB-KW"/>
</dbReference>
<dbReference type="OrthoDB" id="9769613at2"/>